<dbReference type="PANTHER" id="PTHR37544:SF3">
    <property type="entry name" value="SPRAY"/>
    <property type="match status" value="1"/>
</dbReference>
<feature type="transmembrane region" description="Helical" evidence="2">
    <location>
        <begin position="433"/>
        <end position="456"/>
    </location>
</feature>
<proteinExistence type="predicted"/>
<name>A0AAN8I9D2_9EURO</name>
<reference evidence="3 4" key="1">
    <citation type="submission" date="2022-12" db="EMBL/GenBank/DDBJ databases">
        <title>Genomic features and morphological characterization of a novel Knufia sp. strain isolated from spacecraft assembly facility.</title>
        <authorList>
            <person name="Teixeira M."/>
            <person name="Chander A.M."/>
            <person name="Stajich J.E."/>
            <person name="Venkateswaran K."/>
        </authorList>
    </citation>
    <scope>NUCLEOTIDE SEQUENCE [LARGE SCALE GENOMIC DNA]</scope>
    <source>
        <strain evidence="3 4">FJI-L2-BK-P2</strain>
    </source>
</reference>
<accession>A0AAN8I9D2</accession>
<dbReference type="InterPro" id="IPR021840">
    <property type="entry name" value="DUF3433"/>
</dbReference>
<keyword evidence="2" id="KW-0472">Membrane</keyword>
<dbReference type="AlphaFoldDB" id="A0AAN8I9D2"/>
<feature type="transmembrane region" description="Helical" evidence="2">
    <location>
        <begin position="583"/>
        <end position="605"/>
    </location>
</feature>
<evidence type="ECO:0000256" key="2">
    <source>
        <dbReference type="SAM" id="Phobius"/>
    </source>
</evidence>
<protein>
    <submittedName>
        <fullName evidence="3">Uncharacterized protein</fullName>
    </submittedName>
</protein>
<comment type="caution">
    <text evidence="3">The sequence shown here is derived from an EMBL/GenBank/DDBJ whole genome shotgun (WGS) entry which is preliminary data.</text>
</comment>
<keyword evidence="2" id="KW-1133">Transmembrane helix</keyword>
<feature type="transmembrane region" description="Helical" evidence="2">
    <location>
        <begin position="625"/>
        <end position="649"/>
    </location>
</feature>
<feature type="transmembrane region" description="Helical" evidence="2">
    <location>
        <begin position="33"/>
        <end position="55"/>
    </location>
</feature>
<evidence type="ECO:0000313" key="4">
    <source>
        <dbReference type="Proteomes" id="UP001316803"/>
    </source>
</evidence>
<gene>
    <name evidence="3" type="ORF">OHC33_004743</name>
</gene>
<feature type="region of interest" description="Disordered" evidence="1">
    <location>
        <begin position="249"/>
        <end position="292"/>
    </location>
</feature>
<feature type="transmembrane region" description="Helical" evidence="2">
    <location>
        <begin position="391"/>
        <end position="413"/>
    </location>
</feature>
<feature type="transmembrane region" description="Helical" evidence="2">
    <location>
        <begin position="314"/>
        <end position="342"/>
    </location>
</feature>
<keyword evidence="2" id="KW-0812">Transmembrane</keyword>
<feature type="transmembrane region" description="Helical" evidence="2">
    <location>
        <begin position="362"/>
        <end position="379"/>
    </location>
</feature>
<evidence type="ECO:0000313" key="3">
    <source>
        <dbReference type="EMBL" id="KAK5954170.1"/>
    </source>
</evidence>
<evidence type="ECO:0000256" key="1">
    <source>
        <dbReference type="SAM" id="MobiDB-lite"/>
    </source>
</evidence>
<organism evidence="3 4">
    <name type="scientific">Knufia fluminis</name>
    <dbReference type="NCBI Taxonomy" id="191047"/>
    <lineage>
        <taxon>Eukaryota</taxon>
        <taxon>Fungi</taxon>
        <taxon>Dikarya</taxon>
        <taxon>Ascomycota</taxon>
        <taxon>Pezizomycotina</taxon>
        <taxon>Eurotiomycetes</taxon>
        <taxon>Chaetothyriomycetidae</taxon>
        <taxon>Chaetothyriales</taxon>
        <taxon>Trichomeriaceae</taxon>
        <taxon>Knufia</taxon>
    </lineage>
</organism>
<feature type="compositionally biased region" description="Polar residues" evidence="1">
    <location>
        <begin position="902"/>
        <end position="920"/>
    </location>
</feature>
<feature type="transmembrane region" description="Helical" evidence="2">
    <location>
        <begin position="691"/>
        <end position="715"/>
    </location>
</feature>
<dbReference type="EMBL" id="JAKLMC020000009">
    <property type="protein sequence ID" value="KAK5954170.1"/>
    <property type="molecule type" value="Genomic_DNA"/>
</dbReference>
<feature type="compositionally biased region" description="Basic and acidic residues" evidence="1">
    <location>
        <begin position="866"/>
        <end position="900"/>
    </location>
</feature>
<dbReference type="PANTHER" id="PTHR37544">
    <property type="entry name" value="SPRAY-RELATED"/>
    <property type="match status" value="1"/>
</dbReference>
<feature type="region of interest" description="Disordered" evidence="1">
    <location>
        <begin position="857"/>
        <end position="957"/>
    </location>
</feature>
<dbReference type="Proteomes" id="UP001316803">
    <property type="component" value="Unassembled WGS sequence"/>
</dbReference>
<feature type="transmembrane region" description="Helical" evidence="2">
    <location>
        <begin position="727"/>
        <end position="748"/>
    </location>
</feature>
<sequence length="957" mass="103096">MDTHDVAHNRPYRRAPGSRRTVKQYRTISTQSWIQFLFLAATGVCFGLLIVISRVERQTSINVKRDVARVEEAQGLVRRQDVVDAETVSYVLYSSTSSASAAVTIQTANPTTSQPAGTTSAGTTVSAESASADDILSLTSQLPSSTPTEPAMSASATDILSLTSQSTSKSSAPDVSAATASATDILSLTSSPTASAPEVTESESFFSLDMVASATVDLEDPSATSIAASLSASASSKVTVGASATVSGFASSNKVSPTASAAQSGTPDTSDTSKPSGPSDSATDTESTGSTSKTIDPTIDANLYLFKLTFKNYYYFYAMYLPKIIAVIMSTLWGIIFVNLRLMEPFYQLSAQSGAIAKDTMFGNYLASSFSISSLSAALQGQWVLVLGGSILLAWLAVVAIVSELMTIVSTATCTDGTGRAFRCAPGWAVNKSVLYFLLGVVALIFVLEFVLACLIMRRKRSGVSTDPSSIAAMAELLGNPDVMQDLREIDPSASDEEVKRNLAGNRYRLGFYHVDTGKQNYSGLPATDDDGGQRYGLIKVAGDELPHHLAKGERYSYGAVTDPTIDEAAELRINARRRHLQLIYDIIMLLTAIATFIIVLYYYLDSTSSVLNNFFNSGKFGPRLVLTSLALIVSTGWSDTSQGLTLMAPYRSMAVAMSSQSGVPASRSILTSTACNPFTAVYKGLKLRNYLVTSTAIAAILGDILLIAVSGIPYSSGQILPSLQASSFATLAILTIMAANSVAVIIHNRTSAGGTRRLPRKPDTLINVWLYLCGSQLAQHDEHDQYEQSNQPLDQRGLTSKYGAGYYGFARARGVDGIFRWTVDGSAELQSTKHAMTQHTSGRPPRHVYTASQYSVAGNPYGEIDTPRDTGIEPTEHERSQRQPEMHRYEPFRPRDHNRSQQRCISQGTRYSSADQQQHGRGHGHYATPSDSSVSEEEDNSRGYSAQQFRRHSGYR</sequence>
<keyword evidence="4" id="KW-1185">Reference proteome</keyword>
<dbReference type="Pfam" id="PF11915">
    <property type="entry name" value="DUF3433"/>
    <property type="match status" value="2"/>
</dbReference>